<organism evidence="1 2">
    <name type="scientific">Trichonephila clavipes</name>
    <name type="common">Golden silk orbweaver</name>
    <name type="synonym">Nephila clavipes</name>
    <dbReference type="NCBI Taxonomy" id="2585209"/>
    <lineage>
        <taxon>Eukaryota</taxon>
        <taxon>Metazoa</taxon>
        <taxon>Ecdysozoa</taxon>
        <taxon>Arthropoda</taxon>
        <taxon>Chelicerata</taxon>
        <taxon>Arachnida</taxon>
        <taxon>Araneae</taxon>
        <taxon>Araneomorphae</taxon>
        <taxon>Entelegynae</taxon>
        <taxon>Araneoidea</taxon>
        <taxon>Nephilidae</taxon>
        <taxon>Trichonephila</taxon>
    </lineage>
</organism>
<keyword evidence="2" id="KW-1185">Reference proteome</keyword>
<comment type="caution">
    <text evidence="1">The sequence shown here is derived from an EMBL/GenBank/DDBJ whole genome shotgun (WGS) entry which is preliminary data.</text>
</comment>
<protein>
    <submittedName>
        <fullName evidence="1">Uncharacterized protein</fullName>
    </submittedName>
</protein>
<dbReference type="EMBL" id="BMAU01021190">
    <property type="protein sequence ID" value="GFX96255.1"/>
    <property type="molecule type" value="Genomic_DNA"/>
</dbReference>
<accession>A0A8X6RTL0</accession>
<evidence type="ECO:0000313" key="1">
    <source>
        <dbReference type="EMBL" id="GFX96255.1"/>
    </source>
</evidence>
<dbReference type="AlphaFoldDB" id="A0A8X6RTL0"/>
<reference evidence="1" key="1">
    <citation type="submission" date="2020-08" db="EMBL/GenBank/DDBJ databases">
        <title>Multicomponent nature underlies the extraordinary mechanical properties of spider dragline silk.</title>
        <authorList>
            <person name="Kono N."/>
            <person name="Nakamura H."/>
            <person name="Mori M."/>
            <person name="Yoshida Y."/>
            <person name="Ohtoshi R."/>
            <person name="Malay A.D."/>
            <person name="Moran D.A.P."/>
            <person name="Tomita M."/>
            <person name="Numata K."/>
            <person name="Arakawa K."/>
        </authorList>
    </citation>
    <scope>NUCLEOTIDE SEQUENCE</scope>
</reference>
<dbReference type="Proteomes" id="UP000887159">
    <property type="component" value="Unassembled WGS sequence"/>
</dbReference>
<proteinExistence type="predicted"/>
<gene>
    <name evidence="1" type="ORF">TNCV_2291431</name>
</gene>
<sequence length="119" mass="13870">MPVHIICQWFHRQLRETLLFPVTRHDAGRRGAVRSPNLEESISNVVADRRELSTRVVVLITKACSVAARRRTAMTIKELKSSLVQEWMWLPKGLIRNMVNNIKHRCDSYMAFRGDHTPY</sequence>
<evidence type="ECO:0000313" key="2">
    <source>
        <dbReference type="Proteomes" id="UP000887159"/>
    </source>
</evidence>
<name>A0A8X6RTL0_TRICX</name>